<dbReference type="Gene3D" id="3.10.450.40">
    <property type="match status" value="1"/>
</dbReference>
<name>A0A3T0EBZ7_9PROT</name>
<feature type="chain" id="PRO_5043400116" evidence="2">
    <location>
        <begin position="23"/>
        <end position="108"/>
    </location>
</feature>
<evidence type="ECO:0000313" key="4">
    <source>
        <dbReference type="Proteomes" id="UP000286954"/>
    </source>
</evidence>
<dbReference type="Proteomes" id="UP000286954">
    <property type="component" value="Chromosome"/>
</dbReference>
<evidence type="ECO:0000313" key="3">
    <source>
        <dbReference type="EMBL" id="AZU04588.1"/>
    </source>
</evidence>
<evidence type="ECO:0000256" key="1">
    <source>
        <dbReference type="SAM" id="MobiDB-lite"/>
    </source>
</evidence>
<evidence type="ECO:0000256" key="2">
    <source>
        <dbReference type="SAM" id="SignalP"/>
    </source>
</evidence>
<dbReference type="InterPro" id="IPR025711">
    <property type="entry name" value="PepSY"/>
</dbReference>
<accession>A0A3T0EBZ7</accession>
<keyword evidence="4" id="KW-1185">Reference proteome</keyword>
<dbReference type="EMBL" id="CP018911">
    <property type="protein sequence ID" value="AZU04588.1"/>
    <property type="molecule type" value="Genomic_DNA"/>
</dbReference>
<feature type="compositionally biased region" description="Basic and acidic residues" evidence="1">
    <location>
        <begin position="34"/>
        <end position="47"/>
    </location>
</feature>
<feature type="region of interest" description="Disordered" evidence="1">
    <location>
        <begin position="24"/>
        <end position="51"/>
    </location>
</feature>
<organism evidence="3 4">
    <name type="scientific">Glycocaulis alkaliphilus</name>
    <dbReference type="NCBI Taxonomy" id="1434191"/>
    <lineage>
        <taxon>Bacteria</taxon>
        <taxon>Pseudomonadati</taxon>
        <taxon>Pseudomonadota</taxon>
        <taxon>Alphaproteobacteria</taxon>
        <taxon>Maricaulales</taxon>
        <taxon>Maricaulaceae</taxon>
        <taxon>Glycocaulis</taxon>
    </lineage>
</organism>
<reference evidence="3 4" key="1">
    <citation type="submission" date="2016-12" db="EMBL/GenBank/DDBJ databases">
        <title>The genome of dimorphic prosthecate Glycocaulis alkaliphilus 6b-8t, isolated from crude oil dictates its adaptability in petroleum environments.</title>
        <authorList>
            <person name="Wu X.-L."/>
            <person name="Geng S."/>
        </authorList>
    </citation>
    <scope>NUCLEOTIDE SEQUENCE [LARGE SCALE GENOMIC DNA]</scope>
    <source>
        <strain evidence="3 4">6B-8</strain>
    </source>
</reference>
<dbReference type="Pfam" id="PF03413">
    <property type="entry name" value="PepSY"/>
    <property type="match status" value="1"/>
</dbReference>
<dbReference type="AlphaFoldDB" id="A0A3T0EBZ7"/>
<gene>
    <name evidence="3" type="ORF">X907_2065</name>
</gene>
<feature type="signal peptide" evidence="2">
    <location>
        <begin position="1"/>
        <end position="22"/>
    </location>
</feature>
<dbReference type="RefSeq" id="WP_127567644.1">
    <property type="nucleotide sequence ID" value="NZ_BMFB01000001.1"/>
</dbReference>
<dbReference type="KEGG" id="gak:X907_2065"/>
<dbReference type="OrthoDB" id="7632485at2"/>
<sequence>MMKRYALLLTCLAALAAADARASDVSGEAQAFDPRSRYSADEARDQRQSGNVVPARVAIDNVRRRYPGAQVLDVELVRSGSAYYIVKILTQEGHRIDVRVDAATGRVM</sequence>
<proteinExistence type="predicted"/>
<protein>
    <submittedName>
        <fullName evidence="3">Peptidase</fullName>
    </submittedName>
</protein>
<keyword evidence="2" id="KW-0732">Signal</keyword>